<reference evidence="1 2" key="1">
    <citation type="journal article" date="2013" name="Nature">
        <title>The genomes of four tapeworm species reveal adaptations to parasitism.</title>
        <authorList>
            <person name="Tsai I.J."/>
            <person name="Zarowiecki M."/>
            <person name="Holroyd N."/>
            <person name="Garciarrubio A."/>
            <person name="Sanchez-Flores A."/>
            <person name="Brooks K.L."/>
            <person name="Tracey A."/>
            <person name="Bobes R.J."/>
            <person name="Fragoso G."/>
            <person name="Sciutto E."/>
            <person name="Aslett M."/>
            <person name="Beasley H."/>
            <person name="Bennett H.M."/>
            <person name="Cai J."/>
            <person name="Camicia F."/>
            <person name="Clark R."/>
            <person name="Cucher M."/>
            <person name="De Silva N."/>
            <person name="Day T.A."/>
            <person name="Deplazes P."/>
            <person name="Estrada K."/>
            <person name="Fernandez C."/>
            <person name="Holland P.W."/>
            <person name="Hou J."/>
            <person name="Hu S."/>
            <person name="Huckvale T."/>
            <person name="Hung S.S."/>
            <person name="Kamenetzky L."/>
            <person name="Keane J.A."/>
            <person name="Kiss F."/>
            <person name="Koziol U."/>
            <person name="Lambert O."/>
            <person name="Liu K."/>
            <person name="Luo X."/>
            <person name="Luo Y."/>
            <person name="Macchiaroli N."/>
            <person name="Nichol S."/>
            <person name="Paps J."/>
            <person name="Parkinson J."/>
            <person name="Pouchkina-Stantcheva N."/>
            <person name="Riddiford N."/>
            <person name="Rosenzvit M."/>
            <person name="Salinas G."/>
            <person name="Wasmuth J.D."/>
            <person name="Zamanian M."/>
            <person name="Zheng Y."/>
            <person name="Cai X."/>
            <person name="Soberon X."/>
            <person name="Olson P.D."/>
            <person name="Laclette J.P."/>
            <person name="Brehm K."/>
            <person name="Berriman M."/>
            <person name="Garciarrubio A."/>
            <person name="Bobes R.J."/>
            <person name="Fragoso G."/>
            <person name="Sanchez-Flores A."/>
            <person name="Estrada K."/>
            <person name="Cevallos M.A."/>
            <person name="Morett E."/>
            <person name="Gonzalez V."/>
            <person name="Portillo T."/>
            <person name="Ochoa-Leyva A."/>
            <person name="Jose M.V."/>
            <person name="Sciutto E."/>
            <person name="Landa A."/>
            <person name="Jimenez L."/>
            <person name="Valdes V."/>
            <person name="Carrero J.C."/>
            <person name="Larralde C."/>
            <person name="Morales-Montor J."/>
            <person name="Limon-Lason J."/>
            <person name="Soberon X."/>
            <person name="Laclette J.P."/>
        </authorList>
    </citation>
    <scope>NUCLEOTIDE SEQUENCE [LARGE SCALE GENOMIC DNA]</scope>
</reference>
<protein>
    <submittedName>
        <fullName evidence="1 3">Uncharacterized protein</fullName>
    </submittedName>
</protein>
<organism evidence="1">
    <name type="scientific">Echinococcus granulosus</name>
    <name type="common">Hydatid tapeworm</name>
    <dbReference type="NCBI Taxonomy" id="6210"/>
    <lineage>
        <taxon>Eukaryota</taxon>
        <taxon>Metazoa</taxon>
        <taxon>Spiralia</taxon>
        <taxon>Lophotrochozoa</taxon>
        <taxon>Platyhelminthes</taxon>
        <taxon>Cestoda</taxon>
        <taxon>Eucestoda</taxon>
        <taxon>Cyclophyllidea</taxon>
        <taxon>Taeniidae</taxon>
        <taxon>Echinococcus</taxon>
        <taxon>Echinococcus granulosus group</taxon>
    </lineage>
</organism>
<dbReference type="Proteomes" id="UP000492820">
    <property type="component" value="Unassembled WGS sequence"/>
</dbReference>
<proteinExistence type="predicted"/>
<dbReference type="WBParaSite" id="EgrG_001072600">
    <property type="protein sequence ID" value="EgrG_001072600"/>
    <property type="gene ID" value="EgrG_001072600"/>
</dbReference>
<reference evidence="1" key="2">
    <citation type="submission" date="2014-06" db="EMBL/GenBank/DDBJ databases">
        <authorList>
            <person name="Aslett M."/>
        </authorList>
    </citation>
    <scope>NUCLEOTIDE SEQUENCE</scope>
</reference>
<evidence type="ECO:0000313" key="1">
    <source>
        <dbReference type="EMBL" id="CDS17938.1"/>
    </source>
</evidence>
<name>A0A068WDV9_ECHGR</name>
<evidence type="ECO:0000313" key="3">
    <source>
        <dbReference type="WBParaSite" id="EgrG_001072600"/>
    </source>
</evidence>
<dbReference type="EMBL" id="LK028577">
    <property type="protein sequence ID" value="CDS17938.1"/>
    <property type="molecule type" value="Genomic_DNA"/>
</dbReference>
<dbReference type="AlphaFoldDB" id="A0A068WDV9"/>
<sequence>MDYNDDHSDPSLKVPKSVSVECGNMQPGVIWELNWF</sequence>
<gene>
    <name evidence="1" type="ORF">EgrG_001072600</name>
</gene>
<reference evidence="3" key="3">
    <citation type="submission" date="2020-10" db="UniProtKB">
        <authorList>
            <consortium name="WormBaseParasite"/>
        </authorList>
    </citation>
    <scope>IDENTIFICATION</scope>
</reference>
<evidence type="ECO:0000313" key="2">
    <source>
        <dbReference type="Proteomes" id="UP000492820"/>
    </source>
</evidence>
<accession>A0A068WDV9</accession>